<dbReference type="InterPro" id="IPR014729">
    <property type="entry name" value="Rossmann-like_a/b/a_fold"/>
</dbReference>
<keyword evidence="3" id="KW-1185">Reference proteome</keyword>
<dbReference type="PANTHER" id="PTHR30336:SF4">
    <property type="entry name" value="ENVELOPE BIOGENESIS FACTOR ELYC"/>
    <property type="match status" value="1"/>
</dbReference>
<dbReference type="KEGG" id="mnd:KOY48_04290"/>
<dbReference type="Pfam" id="PF02698">
    <property type="entry name" value="DUF218"/>
    <property type="match status" value="1"/>
</dbReference>
<protein>
    <submittedName>
        <fullName evidence="2">YdcF family protein</fullName>
    </submittedName>
</protein>
<dbReference type="CDD" id="cd06259">
    <property type="entry name" value="YdcF-like"/>
    <property type="match status" value="1"/>
</dbReference>
<organism evidence="2 3">
    <name type="scientific">Candidatus Minimicrobia naudis</name>
    <dbReference type="NCBI Taxonomy" id="2841263"/>
    <lineage>
        <taxon>Bacteria</taxon>
        <taxon>Candidatus Saccharimonadota</taxon>
        <taxon>Candidatus Saccharimonadota incertae sedis</taxon>
        <taxon>Candidatus Minimicrobia</taxon>
    </lineage>
</organism>
<dbReference type="Proteomes" id="UP000679129">
    <property type="component" value="Chromosome"/>
</dbReference>
<proteinExistence type="predicted"/>
<evidence type="ECO:0000313" key="3">
    <source>
        <dbReference type="Proteomes" id="UP000679129"/>
    </source>
</evidence>
<feature type="domain" description="DUF218" evidence="1">
    <location>
        <begin position="43"/>
        <end position="161"/>
    </location>
</feature>
<dbReference type="InterPro" id="IPR003848">
    <property type="entry name" value="DUF218"/>
</dbReference>
<dbReference type="EMBL" id="CP076460">
    <property type="protein sequence ID" value="QWQ32077.1"/>
    <property type="molecule type" value="Genomic_DNA"/>
</dbReference>
<dbReference type="GO" id="GO:0043164">
    <property type="term" value="P:Gram-negative-bacterium-type cell wall biogenesis"/>
    <property type="evidence" value="ECO:0007669"/>
    <property type="project" value="TreeGrafter"/>
</dbReference>
<reference evidence="2" key="1">
    <citation type="submission" date="2021-06" db="EMBL/GenBank/DDBJ databases">
        <title>An adapted protocol for Saccharibacteria cultivation: two new species join this phylum of Candidate Phyla Radiations.</title>
        <authorList>
            <person name="Ibrahim A."/>
            <person name="Maatouk M."/>
            <person name="Zgheib R."/>
            <person name="Haddad G."/>
            <person name="Bou Khalil J."/>
            <person name="Raoult D."/>
            <person name="Bittar F."/>
        </authorList>
    </citation>
    <scope>NUCLEOTIDE SEQUENCE</scope>
    <source>
        <strain evidence="2">IHU1</strain>
    </source>
</reference>
<evidence type="ECO:0000313" key="2">
    <source>
        <dbReference type="EMBL" id="QWQ32077.1"/>
    </source>
</evidence>
<dbReference type="PANTHER" id="PTHR30336">
    <property type="entry name" value="INNER MEMBRANE PROTEIN, PROBABLE PERMEASE"/>
    <property type="match status" value="1"/>
</dbReference>
<accession>A0A8F1MB25</accession>
<dbReference type="InterPro" id="IPR051599">
    <property type="entry name" value="Cell_Envelope_Assoc"/>
</dbReference>
<dbReference type="Gene3D" id="3.40.50.620">
    <property type="entry name" value="HUPs"/>
    <property type="match status" value="1"/>
</dbReference>
<dbReference type="GO" id="GO:0000270">
    <property type="term" value="P:peptidoglycan metabolic process"/>
    <property type="evidence" value="ECO:0007669"/>
    <property type="project" value="TreeGrafter"/>
</dbReference>
<evidence type="ECO:0000259" key="1">
    <source>
        <dbReference type="Pfam" id="PF02698"/>
    </source>
</evidence>
<sequence length="199" mass="21913">MIHKLVGLIIFAALVVFGLSAYLSPNDLGKCQGWGEGDCRKADAIVVVSGGDTNARTDEAIKLYKEGWAPLIVVSGAAADKTGPSNAKAMYQRAINSGVPEKAIVMDESSETTRQNATEVKKIVDSRKIEDVILVTSGYHMRRAQLEFSAQFNDVKIRSHPVASDKNWSSWWWLTRRGGWWLAMGELMRIGLFALGLSR</sequence>
<dbReference type="GO" id="GO:0005886">
    <property type="term" value="C:plasma membrane"/>
    <property type="evidence" value="ECO:0007669"/>
    <property type="project" value="TreeGrafter"/>
</dbReference>
<name>A0A8F1MB25_9BACT</name>
<gene>
    <name evidence="2" type="ORF">KOY48_04290</name>
</gene>
<dbReference type="AlphaFoldDB" id="A0A8F1MB25"/>